<keyword evidence="6" id="KW-1185">Reference proteome</keyword>
<evidence type="ECO:0000256" key="4">
    <source>
        <dbReference type="SAM" id="MobiDB-lite"/>
    </source>
</evidence>
<keyword evidence="3" id="KW-0694">RNA-binding</keyword>
<protein>
    <submittedName>
        <fullName evidence="7">Cleavage stimulating factor 64 isoform X1</fullName>
    </submittedName>
</protein>
<dbReference type="RefSeq" id="XP_020107047.1">
    <property type="nucleotide sequence ID" value="XM_020251458.1"/>
</dbReference>
<gene>
    <name evidence="7" type="primary">LOC109723182</name>
</gene>
<proteinExistence type="predicted"/>
<dbReference type="Gene3D" id="3.30.70.330">
    <property type="match status" value="1"/>
</dbReference>
<dbReference type="GO" id="GO:0003729">
    <property type="term" value="F:mRNA binding"/>
    <property type="evidence" value="ECO:0007669"/>
    <property type="project" value="TreeGrafter"/>
</dbReference>
<dbReference type="InterPro" id="IPR000504">
    <property type="entry name" value="RRM_dom"/>
</dbReference>
<reference evidence="6" key="1">
    <citation type="journal article" date="2015" name="Nat. Genet.">
        <title>The pineapple genome and the evolution of CAM photosynthesis.</title>
        <authorList>
            <person name="Ming R."/>
            <person name="VanBuren R."/>
            <person name="Wai C.M."/>
            <person name="Tang H."/>
            <person name="Schatz M.C."/>
            <person name="Bowers J.E."/>
            <person name="Lyons E."/>
            <person name="Wang M.L."/>
            <person name="Chen J."/>
            <person name="Biggers E."/>
            <person name="Zhang J."/>
            <person name="Huang L."/>
            <person name="Zhang L."/>
            <person name="Miao W."/>
            <person name="Zhang J."/>
            <person name="Ye Z."/>
            <person name="Miao C."/>
            <person name="Lin Z."/>
            <person name="Wang H."/>
            <person name="Zhou H."/>
            <person name="Yim W.C."/>
            <person name="Priest H.D."/>
            <person name="Zheng C."/>
            <person name="Woodhouse M."/>
            <person name="Edger P.P."/>
            <person name="Guyot R."/>
            <person name="Guo H.B."/>
            <person name="Guo H."/>
            <person name="Zheng G."/>
            <person name="Singh R."/>
            <person name="Sharma A."/>
            <person name="Min X."/>
            <person name="Zheng Y."/>
            <person name="Lee H."/>
            <person name="Gurtowski J."/>
            <person name="Sedlazeck F.J."/>
            <person name="Harkess A."/>
            <person name="McKain M.R."/>
            <person name="Liao Z."/>
            <person name="Fang J."/>
            <person name="Liu J."/>
            <person name="Zhang X."/>
            <person name="Zhang Q."/>
            <person name="Hu W."/>
            <person name="Qin Y."/>
            <person name="Wang K."/>
            <person name="Chen L.Y."/>
            <person name="Shirley N."/>
            <person name="Lin Y.R."/>
            <person name="Liu L.Y."/>
            <person name="Hernandez A.G."/>
            <person name="Wright C.L."/>
            <person name="Bulone V."/>
            <person name="Tuskan G.A."/>
            <person name="Heath K."/>
            <person name="Zee F."/>
            <person name="Moore P.H."/>
            <person name="Sunkar R."/>
            <person name="Leebens-Mack J.H."/>
            <person name="Mockler T."/>
            <person name="Bennetzen J.L."/>
            <person name="Freeling M."/>
            <person name="Sankoff D."/>
            <person name="Paterson A.H."/>
            <person name="Zhu X."/>
            <person name="Yang X."/>
            <person name="Smith J.A."/>
            <person name="Cushman J.C."/>
            <person name="Paull R.E."/>
            <person name="Yu Q."/>
        </authorList>
    </citation>
    <scope>NUCLEOTIDE SEQUENCE [LARGE SCALE GENOMIC DNA]</scope>
    <source>
        <strain evidence="6">cv. F153</strain>
    </source>
</reference>
<dbReference type="SUPFAM" id="SSF54928">
    <property type="entry name" value="RNA-binding domain, RBD"/>
    <property type="match status" value="1"/>
</dbReference>
<dbReference type="Proteomes" id="UP000515123">
    <property type="component" value="Linkage group 17"/>
</dbReference>
<dbReference type="GeneID" id="109723182"/>
<evidence type="ECO:0000259" key="5">
    <source>
        <dbReference type="PROSITE" id="PS50102"/>
    </source>
</evidence>
<dbReference type="FunFam" id="3.30.70.330:FF:000378">
    <property type="entry name" value="Cleavage stimulating factor 64"/>
    <property type="match status" value="1"/>
</dbReference>
<feature type="compositionally biased region" description="Polar residues" evidence="4">
    <location>
        <begin position="272"/>
        <end position="288"/>
    </location>
</feature>
<dbReference type="Pfam" id="PF00076">
    <property type="entry name" value="RRM_1"/>
    <property type="match status" value="1"/>
</dbReference>
<dbReference type="GO" id="GO:0031124">
    <property type="term" value="P:mRNA 3'-end processing"/>
    <property type="evidence" value="ECO:0007669"/>
    <property type="project" value="InterPro"/>
</dbReference>
<dbReference type="PANTHER" id="PTHR45735">
    <property type="entry name" value="CLEAVAGE STIMULATION FACTOR SUBUNIT 2"/>
    <property type="match status" value="1"/>
</dbReference>
<organism evidence="6 7">
    <name type="scientific">Ananas comosus</name>
    <name type="common">Pineapple</name>
    <name type="synonym">Ananas ananas</name>
    <dbReference type="NCBI Taxonomy" id="4615"/>
    <lineage>
        <taxon>Eukaryota</taxon>
        <taxon>Viridiplantae</taxon>
        <taxon>Streptophyta</taxon>
        <taxon>Embryophyta</taxon>
        <taxon>Tracheophyta</taxon>
        <taxon>Spermatophyta</taxon>
        <taxon>Magnoliopsida</taxon>
        <taxon>Liliopsida</taxon>
        <taxon>Poales</taxon>
        <taxon>Bromeliaceae</taxon>
        <taxon>Bromelioideae</taxon>
        <taxon>Ananas</taxon>
    </lineage>
</organism>
<keyword evidence="2" id="KW-0539">Nucleus</keyword>
<dbReference type="InterPro" id="IPR035979">
    <property type="entry name" value="RBD_domain_sf"/>
</dbReference>
<dbReference type="InterPro" id="IPR038192">
    <property type="entry name" value="CSTF_C_sf"/>
</dbReference>
<dbReference type="FunFam" id="1.10.20.70:FF:000002">
    <property type="entry name" value="Related to Cleavage stimulation factor"/>
    <property type="match status" value="1"/>
</dbReference>
<accession>A0A6P5GGU5</accession>
<feature type="compositionally biased region" description="Basic and acidic residues" evidence="4">
    <location>
        <begin position="85"/>
        <end position="99"/>
    </location>
</feature>
<dbReference type="Pfam" id="PF14327">
    <property type="entry name" value="CSTF2_hinge"/>
    <property type="match status" value="1"/>
</dbReference>
<dbReference type="SMART" id="SM00360">
    <property type="entry name" value="RRM"/>
    <property type="match status" value="1"/>
</dbReference>
<dbReference type="OrthoDB" id="272703at2759"/>
<dbReference type="Gene3D" id="1.10.20.70">
    <property type="entry name" value="Transcription termination and cleavage factor, C-terminal domain"/>
    <property type="match status" value="1"/>
</dbReference>
<dbReference type="GO" id="GO:0005847">
    <property type="term" value="C:mRNA cleavage and polyadenylation specificity factor complex"/>
    <property type="evidence" value="ECO:0007669"/>
    <property type="project" value="TreeGrafter"/>
</dbReference>
<evidence type="ECO:0000313" key="7">
    <source>
        <dbReference type="RefSeq" id="XP_020107047.1"/>
    </source>
</evidence>
<comment type="subcellular location">
    <subcellularLocation>
        <location evidence="1">Nucleus</location>
    </subcellularLocation>
</comment>
<feature type="region of interest" description="Disordered" evidence="4">
    <location>
        <begin position="229"/>
        <end position="293"/>
    </location>
</feature>
<feature type="region of interest" description="Disordered" evidence="4">
    <location>
        <begin position="85"/>
        <end position="114"/>
    </location>
</feature>
<dbReference type="PROSITE" id="PS50102">
    <property type="entry name" value="RRM"/>
    <property type="match status" value="1"/>
</dbReference>
<dbReference type="AlphaFoldDB" id="A0A6P5GGU5"/>
<dbReference type="Gene3D" id="1.25.40.630">
    <property type="match status" value="1"/>
</dbReference>
<evidence type="ECO:0000256" key="2">
    <source>
        <dbReference type="ARBA" id="ARBA00023242"/>
    </source>
</evidence>
<sequence>MAASAGSQHRCVFVGNIPYDATEEQLIQICEEVGPVVSFRLVVDRETGKPKGYGFCEYKDEETALSARRNLQGYEINGRQLRVDFAENDKNADRNREQGRGGPGMAPNIDAQKQFGGPSILGDSALHQPIGLPLAGNAASLMAGALGGAQTTSLQNGLPVQPGLGNDPLTHYLSRMSRHQLNEIMSEMKTLATQNKPLARQLLQGSSQLPKALFQAQIMLGMVTPQMMQMAKGQSSSHPALPLGQTLPLQHIPQQPPIPSKSGPPNFPPAQPQSLASLSVQPTPTLSLSRDPMPQILPPVLQQNRETLVSANLVPQPQFNLPTASVQHSHLPRRLLSQTGPLNGPMLSGRLETLPKEMRTPAPMGSDPTWASRINTQTSDARLADQAGIVGNMREASHPLKLRKLDDGTAASSMISGSSSVTYSVPAQTIGSGAVSGSQVANSDSMPQPERQMLQVLNSRIAPEVESALLQQVLNLTPEQLSSLPPEQQQQVLQLQKMLSANK</sequence>
<dbReference type="FunFam" id="1.25.40.630:FF:000002">
    <property type="entry name" value="Cleavage stimulating factor 64"/>
    <property type="match status" value="1"/>
</dbReference>
<evidence type="ECO:0000313" key="6">
    <source>
        <dbReference type="Proteomes" id="UP000515123"/>
    </source>
</evidence>
<evidence type="ECO:0000256" key="3">
    <source>
        <dbReference type="PROSITE-ProRule" id="PRU00176"/>
    </source>
</evidence>
<feature type="domain" description="RRM" evidence="5">
    <location>
        <begin position="10"/>
        <end position="88"/>
    </location>
</feature>
<dbReference type="InterPro" id="IPR026896">
    <property type="entry name" value="CSTF_C"/>
</dbReference>
<dbReference type="CDD" id="cd12398">
    <property type="entry name" value="RRM_CSTF2_RNA15_like"/>
    <property type="match status" value="1"/>
</dbReference>
<dbReference type="Pfam" id="PF14304">
    <property type="entry name" value="CSTF_C"/>
    <property type="match status" value="1"/>
</dbReference>
<dbReference type="InterPro" id="IPR012677">
    <property type="entry name" value="Nucleotide-bd_a/b_plait_sf"/>
</dbReference>
<dbReference type="InterPro" id="IPR025742">
    <property type="entry name" value="CSTF2_hinge"/>
</dbReference>
<name>A0A6P5GGU5_ANACO</name>
<reference evidence="7" key="2">
    <citation type="submission" date="2025-08" db="UniProtKB">
        <authorList>
            <consortium name="RefSeq"/>
        </authorList>
    </citation>
    <scope>IDENTIFICATION</scope>
    <source>
        <tissue evidence="7">Leaf</tissue>
    </source>
</reference>
<dbReference type="PANTHER" id="PTHR45735:SF2">
    <property type="entry name" value="CLEAVAGE STIMULATION FACTOR SUBUNIT 2"/>
    <property type="match status" value="1"/>
</dbReference>
<evidence type="ECO:0000256" key="1">
    <source>
        <dbReference type="ARBA" id="ARBA00004123"/>
    </source>
</evidence>